<comment type="caution">
    <text evidence="1">The sequence shown here is derived from an EMBL/GenBank/DDBJ whole genome shotgun (WGS) entry which is preliminary data.</text>
</comment>
<organism evidence="1">
    <name type="scientific">hydrocarbon metagenome</name>
    <dbReference type="NCBI Taxonomy" id="938273"/>
    <lineage>
        <taxon>unclassified sequences</taxon>
        <taxon>metagenomes</taxon>
        <taxon>ecological metagenomes</taxon>
    </lineage>
</organism>
<reference evidence="1" key="1">
    <citation type="journal article" date="2015" name="Proc. Natl. Acad. Sci. U.S.A.">
        <title>Networks of energetic and metabolic interactions define dynamics in microbial communities.</title>
        <authorList>
            <person name="Embree M."/>
            <person name="Liu J.K."/>
            <person name="Al-Bassam M.M."/>
            <person name="Zengler K."/>
        </authorList>
    </citation>
    <scope>NUCLEOTIDE SEQUENCE</scope>
</reference>
<dbReference type="InterPro" id="IPR029062">
    <property type="entry name" value="Class_I_gatase-like"/>
</dbReference>
<dbReference type="SUPFAM" id="SSF52317">
    <property type="entry name" value="Class I glutamine amidotransferase-like"/>
    <property type="match status" value="1"/>
</dbReference>
<accession>A0A0W8F0Z8</accession>
<dbReference type="AlphaFoldDB" id="A0A0W8F0Z8"/>
<gene>
    <name evidence="1" type="ORF">ASZ90_015782</name>
</gene>
<evidence type="ECO:0000313" key="1">
    <source>
        <dbReference type="EMBL" id="KUG14560.1"/>
    </source>
</evidence>
<protein>
    <submittedName>
        <fullName evidence="1">Uncharacterized protein</fullName>
    </submittedName>
</protein>
<proteinExistence type="predicted"/>
<dbReference type="EMBL" id="LNQE01001642">
    <property type="protein sequence ID" value="KUG14560.1"/>
    <property type="molecule type" value="Genomic_DNA"/>
</dbReference>
<sequence length="191" mass="21129">MKCRLGLVWDSNILFSRYIEKCGVTCEHITPQIIAAPFFRSRLCALVIPTGFANPAYSRLLPALKASAPRIRRFVEGGGNLLVFGAATDRSDAYDWLPFRIAYHHAYGQQHLVIDHDHPLASLVEGYDTGCIECDGYLTEHEGTVIASARGNAVMILSRIGKGQVVVTTIHEYPSGRFLKTFSSAPEETLF</sequence>
<name>A0A0W8F0Z8_9ZZZZ</name>